<feature type="region of interest" description="Disordered" evidence="1">
    <location>
        <begin position="1"/>
        <end position="22"/>
    </location>
</feature>
<comment type="caution">
    <text evidence="3">The sequence shown here is derived from an EMBL/GenBank/DDBJ whole genome shotgun (WGS) entry which is preliminary data.</text>
</comment>
<gene>
    <name evidence="3" type="ORF">EGT71_09175</name>
</gene>
<evidence type="ECO:0000256" key="1">
    <source>
        <dbReference type="SAM" id="MobiDB-lite"/>
    </source>
</evidence>
<name>A0A427V1B7_9ENTR</name>
<dbReference type="Pfam" id="PF04233">
    <property type="entry name" value="Phage_Mu_F"/>
    <property type="match status" value="1"/>
</dbReference>
<proteinExistence type="predicted"/>
<evidence type="ECO:0000313" key="4">
    <source>
        <dbReference type="Proteomes" id="UP000275331"/>
    </source>
</evidence>
<protein>
    <submittedName>
        <fullName evidence="3">Phage head morphogenesis protein</fullName>
    </submittedName>
</protein>
<dbReference type="OrthoDB" id="6909980at2"/>
<dbReference type="EMBL" id="RHXB01000005">
    <property type="protein sequence ID" value="RSE26591.1"/>
    <property type="molecule type" value="Genomic_DNA"/>
</dbReference>
<dbReference type="NCBIfam" id="TIGR01641">
    <property type="entry name" value="phageSPP1_gp7"/>
    <property type="match status" value="1"/>
</dbReference>
<evidence type="ECO:0000259" key="2">
    <source>
        <dbReference type="Pfam" id="PF04233"/>
    </source>
</evidence>
<accession>A0A427V1B7</accession>
<dbReference type="AlphaFoldDB" id="A0A427V1B7"/>
<organism evidence="3 4">
    <name type="scientific">Atlantibacter subterraneus</name>
    <dbReference type="NCBI Taxonomy" id="255519"/>
    <lineage>
        <taxon>Bacteria</taxon>
        <taxon>Pseudomonadati</taxon>
        <taxon>Pseudomonadota</taxon>
        <taxon>Gammaproteobacteria</taxon>
        <taxon>Enterobacterales</taxon>
        <taxon>Enterobacteriaceae</taxon>
        <taxon>Atlantibacter</taxon>
    </lineage>
</organism>
<sequence length="317" mass="35866">MKKRKTKPPILPGNLNDPTGADRLERGAINEFGKRIRRIAKAYQDILDRIPASPAVNLRYTFDLDTSLLSMLLSNASVIVDEILFGGSETDFWFWRDYVRQGYQRGTAQEFASLSQQSPVYAAGRESLQQLLLSDPYQRRLLLVRTRVFEEMKNLSARMKSDMARILTDGMGRGQNPREIAKRLTSQTGIELSRAKRIARTEIPTALRRARWDETDDAEAQYGITTRLLHLSAFSPTTRRKHALRHGHLYTTEEVRDWYSVDGNAINCKCTQVAVLVNASGQPLNPNVVDMAKKRLEKAQKAGLTANHCDCGHHRAA</sequence>
<dbReference type="InterPro" id="IPR006528">
    <property type="entry name" value="Phage_head_morphogenesis_dom"/>
</dbReference>
<dbReference type="Proteomes" id="UP000275331">
    <property type="component" value="Unassembled WGS sequence"/>
</dbReference>
<evidence type="ECO:0000313" key="3">
    <source>
        <dbReference type="EMBL" id="RSE26591.1"/>
    </source>
</evidence>
<dbReference type="RefSeq" id="WP_125293514.1">
    <property type="nucleotide sequence ID" value="NZ_RHWZ01000005.1"/>
</dbReference>
<reference evidence="3 4" key="1">
    <citation type="submission" date="2018-10" db="EMBL/GenBank/DDBJ databases">
        <title>Transmission dynamics of multidrug resistant bacteria on intensive care unit surfaces.</title>
        <authorList>
            <person name="D'Souza A.W."/>
            <person name="Potter R.F."/>
            <person name="Wallace M."/>
            <person name="Shupe A."/>
            <person name="Patel S."/>
            <person name="Sun S."/>
            <person name="Gul D."/>
            <person name="Kwon J.H."/>
            <person name="Andleeb S."/>
            <person name="Burnham C.-A.D."/>
            <person name="Dantas G."/>
        </authorList>
    </citation>
    <scope>NUCLEOTIDE SEQUENCE [LARGE SCALE GENOMIC DNA]</scope>
    <source>
        <strain evidence="3 4">AS_373</strain>
    </source>
</reference>
<feature type="domain" description="Phage head morphogenesis" evidence="2">
    <location>
        <begin position="166"/>
        <end position="272"/>
    </location>
</feature>